<dbReference type="AlphaFoldDB" id="A0A6C0EK12"/>
<sequence>MSCKIVILADKVHISYCIVADDLEHVGPDLCNPNQNGLNILTALQTLL</sequence>
<accession>A0A6C0EK12</accession>
<reference evidence="1" key="1">
    <citation type="journal article" date="2020" name="Nature">
        <title>Giant virus diversity and host interactions through global metagenomics.</title>
        <authorList>
            <person name="Schulz F."/>
            <person name="Roux S."/>
            <person name="Paez-Espino D."/>
            <person name="Jungbluth S."/>
            <person name="Walsh D.A."/>
            <person name="Denef V.J."/>
            <person name="McMahon K.D."/>
            <person name="Konstantinidis K.T."/>
            <person name="Eloe-Fadrosh E.A."/>
            <person name="Kyrpides N.C."/>
            <person name="Woyke T."/>
        </authorList>
    </citation>
    <scope>NUCLEOTIDE SEQUENCE</scope>
    <source>
        <strain evidence="1">GVMAG-M-3300005589-24</strain>
    </source>
</reference>
<proteinExistence type="predicted"/>
<name>A0A6C0EK12_9ZZZZ</name>
<organism evidence="1">
    <name type="scientific">viral metagenome</name>
    <dbReference type="NCBI Taxonomy" id="1070528"/>
    <lineage>
        <taxon>unclassified sequences</taxon>
        <taxon>metagenomes</taxon>
        <taxon>organismal metagenomes</taxon>
    </lineage>
</organism>
<evidence type="ECO:0000313" key="1">
    <source>
        <dbReference type="EMBL" id="QHT29358.1"/>
    </source>
</evidence>
<protein>
    <submittedName>
        <fullName evidence="1">Uncharacterized protein</fullName>
    </submittedName>
</protein>
<dbReference type="EMBL" id="MN738876">
    <property type="protein sequence ID" value="QHT29358.1"/>
    <property type="molecule type" value="Genomic_DNA"/>
</dbReference>